<reference evidence="2" key="1">
    <citation type="submission" date="2020-10" db="EMBL/GenBank/DDBJ databases">
        <authorList>
            <person name="Gilroy R."/>
        </authorList>
    </citation>
    <scope>NUCLEOTIDE SEQUENCE</scope>
    <source>
        <strain evidence="2">14700</strain>
    </source>
</reference>
<dbReference type="AlphaFoldDB" id="A0A9D9I9P9"/>
<feature type="transmembrane region" description="Helical" evidence="1">
    <location>
        <begin position="54"/>
        <end position="82"/>
    </location>
</feature>
<dbReference type="PANTHER" id="PTHR31446:SF29">
    <property type="entry name" value="ACID PHOSPHATASE_VANADIUM-DEPENDENT HALOPEROXIDASE-RELATED PROTEIN"/>
    <property type="match status" value="1"/>
</dbReference>
<evidence type="ECO:0000256" key="1">
    <source>
        <dbReference type="SAM" id="Phobius"/>
    </source>
</evidence>
<reference evidence="2" key="2">
    <citation type="journal article" date="2021" name="PeerJ">
        <title>Extensive microbial diversity within the chicken gut microbiome revealed by metagenomics and culture.</title>
        <authorList>
            <person name="Gilroy R."/>
            <person name="Ravi A."/>
            <person name="Getino M."/>
            <person name="Pursley I."/>
            <person name="Horton D.L."/>
            <person name="Alikhan N.F."/>
            <person name="Baker D."/>
            <person name="Gharbi K."/>
            <person name="Hall N."/>
            <person name="Watson M."/>
            <person name="Adriaenssens E.M."/>
            <person name="Foster-Nyarko E."/>
            <person name="Jarju S."/>
            <person name="Secka A."/>
            <person name="Antonio M."/>
            <person name="Oren A."/>
            <person name="Chaudhuri R.R."/>
            <person name="La Ragione R."/>
            <person name="Hildebrand F."/>
            <person name="Pallen M.J."/>
        </authorList>
    </citation>
    <scope>NUCLEOTIDE SEQUENCE</scope>
    <source>
        <strain evidence="2">14700</strain>
    </source>
</reference>
<proteinExistence type="predicted"/>
<accession>A0A9D9I9P9</accession>
<name>A0A9D9I9P9_9SPIO</name>
<dbReference type="InterPro" id="IPR003832">
    <property type="entry name" value="DUF212"/>
</dbReference>
<evidence type="ECO:0000313" key="2">
    <source>
        <dbReference type="EMBL" id="MBO8468231.1"/>
    </source>
</evidence>
<keyword evidence="1" id="KW-0812">Transmembrane</keyword>
<dbReference type="Pfam" id="PF02681">
    <property type="entry name" value="DUF212"/>
    <property type="match status" value="1"/>
</dbReference>
<dbReference type="PANTHER" id="PTHR31446">
    <property type="entry name" value="ACID PHOSPHATASE/VANADIUM-DEPENDENT HALOPEROXIDASE-RELATED PROTEIN"/>
    <property type="match status" value="1"/>
</dbReference>
<sequence>MEKLFGNTPLWAAFIAFVLAQAIKPFTGLLDGKGWNMRMLTTTGGMPSSHSATMAALTVSIAMVEGLGSHLFAISFVASLIIMNDAMNVRYETGKQAEIINKWSELLSEIHKNGAFSPENLKTMIGHSSLQVAAGALLGLITGSVFTYFREFHV</sequence>
<dbReference type="Proteomes" id="UP000810292">
    <property type="component" value="Unassembled WGS sequence"/>
</dbReference>
<keyword evidence="1" id="KW-1133">Transmembrane helix</keyword>
<feature type="transmembrane region" description="Helical" evidence="1">
    <location>
        <begin position="130"/>
        <end position="149"/>
    </location>
</feature>
<keyword evidence="1" id="KW-0472">Membrane</keyword>
<protein>
    <submittedName>
        <fullName evidence="2">Divergent PAP2 family protein</fullName>
    </submittedName>
</protein>
<evidence type="ECO:0000313" key="3">
    <source>
        <dbReference type="Proteomes" id="UP000810292"/>
    </source>
</evidence>
<comment type="caution">
    <text evidence="2">The sequence shown here is derived from an EMBL/GenBank/DDBJ whole genome shotgun (WGS) entry which is preliminary data.</text>
</comment>
<organism evidence="2 3">
    <name type="scientific">Candidatus Ornithospirochaeta stercoravium</name>
    <dbReference type="NCBI Taxonomy" id="2840897"/>
    <lineage>
        <taxon>Bacteria</taxon>
        <taxon>Pseudomonadati</taxon>
        <taxon>Spirochaetota</taxon>
        <taxon>Spirochaetia</taxon>
        <taxon>Spirochaetales</taxon>
        <taxon>Spirochaetaceae</taxon>
        <taxon>Spirochaetaceae incertae sedis</taxon>
        <taxon>Candidatus Ornithospirochaeta</taxon>
    </lineage>
</organism>
<gene>
    <name evidence="2" type="ORF">IAA72_00415</name>
</gene>
<dbReference type="EMBL" id="JADIMF010000005">
    <property type="protein sequence ID" value="MBO8468231.1"/>
    <property type="molecule type" value="Genomic_DNA"/>
</dbReference>